<reference evidence="3" key="1">
    <citation type="submission" date="2018-05" db="EMBL/GenBank/DDBJ databases">
        <authorList>
            <person name="Lanie J.A."/>
            <person name="Ng W.-L."/>
            <person name="Kazmierczak K.M."/>
            <person name="Andrzejewski T.M."/>
            <person name="Davidsen T.M."/>
            <person name="Wayne K.J."/>
            <person name="Tettelin H."/>
            <person name="Glass J.I."/>
            <person name="Rusch D."/>
            <person name="Podicherti R."/>
            <person name="Tsui H.-C.T."/>
            <person name="Winkler M.E."/>
        </authorList>
    </citation>
    <scope>NUCLEOTIDE SEQUENCE</scope>
</reference>
<dbReference type="Pfam" id="PF00092">
    <property type="entry name" value="VWA"/>
    <property type="match status" value="1"/>
</dbReference>
<dbReference type="PROSITE" id="PS50234">
    <property type="entry name" value="VWFA"/>
    <property type="match status" value="1"/>
</dbReference>
<dbReference type="InterPro" id="IPR002035">
    <property type="entry name" value="VWF_A"/>
</dbReference>
<evidence type="ECO:0000256" key="1">
    <source>
        <dbReference type="SAM" id="MobiDB-lite"/>
    </source>
</evidence>
<gene>
    <name evidence="3" type="ORF">METZ01_LOCUS73199</name>
</gene>
<dbReference type="SMART" id="SM00327">
    <property type="entry name" value="VWA"/>
    <property type="match status" value="1"/>
</dbReference>
<accession>A0A381TWH6</accession>
<dbReference type="InterPro" id="IPR036465">
    <property type="entry name" value="vWFA_dom_sf"/>
</dbReference>
<dbReference type="Gene3D" id="3.40.50.410">
    <property type="entry name" value="von Willebrand factor, type A domain"/>
    <property type="match status" value="1"/>
</dbReference>
<sequence>VERPLSLFAEGIAGRYFHIRDLSERSNANAHASEASHDAYSVYLPGSIDYFSIPASNAATYRWLILQQLGFREFGTYRFDIHQARRECDDLREHELPEQHRESDLELLFRHFEYSALARQLFSIIETARIETAVLRHSPGAIPYRKRLQKKLDDDYNNESREVGVNGALKKMQAFLNSVPNAQTNLAVFVNPIQDAKATVYTSVQATVDCYQTLAHLIEIATDNADDLIETTEGPPMEWLQRQVRLEDWQDDLESMNAQLAAFELADDAADKEVVMGETEGDGTIRETNADMVKERDQAQRRIDMERSAIRHALGDEHDNVRSYLYDEWDYLNSQYLRGWCRVYEEQLQEDQTGDGVALLHTLRPLVQGVRKHFEQIRPSGYQRVNKVTDGDELYLSAVVDIRADLRVGGSPDERVYSRRERQKRDVGAAFLVDLSASTDDPIDQSPADTPTMDNSDARTGLNLRDPYPDDDDEFNFDLESRRKAEDAKRRIIDIQREAVVLMAGAMEGLGDQYGVYGFSGYGHDCVEFYIAKEFRQALDARALDAIAAMKPKRSTRMGPAIRHAAAKLEASGAALKVLMIISDGFPQDCDYGPDRGNHEYGVQDTAKALREAEQRGIKTFCITVDRSGHDYLRRMCPEAHYMVIEETEELPTALQKAYRRLTHL</sequence>
<evidence type="ECO:0000313" key="3">
    <source>
        <dbReference type="EMBL" id="SVA20345.1"/>
    </source>
</evidence>
<feature type="non-terminal residue" evidence="3">
    <location>
        <position position="1"/>
    </location>
</feature>
<feature type="region of interest" description="Disordered" evidence="1">
    <location>
        <begin position="438"/>
        <end position="467"/>
    </location>
</feature>
<name>A0A381TWH6_9ZZZZ</name>
<proteinExistence type="predicted"/>
<dbReference type="EMBL" id="UINC01005287">
    <property type="protein sequence ID" value="SVA20345.1"/>
    <property type="molecule type" value="Genomic_DNA"/>
</dbReference>
<evidence type="ECO:0000259" key="2">
    <source>
        <dbReference type="PROSITE" id="PS50234"/>
    </source>
</evidence>
<dbReference type="PANTHER" id="PTHR41248">
    <property type="entry name" value="NORD PROTEIN"/>
    <property type="match status" value="1"/>
</dbReference>
<organism evidence="3">
    <name type="scientific">marine metagenome</name>
    <dbReference type="NCBI Taxonomy" id="408172"/>
    <lineage>
        <taxon>unclassified sequences</taxon>
        <taxon>metagenomes</taxon>
        <taxon>ecological metagenomes</taxon>
    </lineage>
</organism>
<dbReference type="AlphaFoldDB" id="A0A381TWH6"/>
<dbReference type="InterPro" id="IPR051928">
    <property type="entry name" value="NorD/CobT"/>
</dbReference>
<dbReference type="PANTHER" id="PTHR41248:SF1">
    <property type="entry name" value="NORD PROTEIN"/>
    <property type="match status" value="1"/>
</dbReference>
<protein>
    <recommendedName>
        <fullName evidence="2">VWFA domain-containing protein</fullName>
    </recommendedName>
</protein>
<dbReference type="SUPFAM" id="SSF53300">
    <property type="entry name" value="vWA-like"/>
    <property type="match status" value="1"/>
</dbReference>
<feature type="domain" description="VWFA" evidence="2">
    <location>
        <begin position="474"/>
        <end position="662"/>
    </location>
</feature>